<keyword evidence="3 6" id="KW-0812">Transmembrane</keyword>
<evidence type="ECO:0000313" key="8">
    <source>
        <dbReference type="EMBL" id="CAB4614113.1"/>
    </source>
</evidence>
<evidence type="ECO:0000256" key="3">
    <source>
        <dbReference type="ARBA" id="ARBA00022692"/>
    </source>
</evidence>
<evidence type="ECO:0000259" key="7">
    <source>
        <dbReference type="Pfam" id="PF02687"/>
    </source>
</evidence>
<feature type="transmembrane region" description="Helical" evidence="6">
    <location>
        <begin position="449"/>
        <end position="469"/>
    </location>
</feature>
<dbReference type="PANTHER" id="PTHR30489:SF0">
    <property type="entry name" value="LIPOPROTEIN-RELEASING SYSTEM TRANSMEMBRANE PROTEIN LOLE"/>
    <property type="match status" value="1"/>
</dbReference>
<feature type="transmembrane region" description="Helical" evidence="6">
    <location>
        <begin position="21"/>
        <end position="41"/>
    </location>
</feature>
<evidence type="ECO:0000256" key="6">
    <source>
        <dbReference type="SAM" id="Phobius"/>
    </source>
</evidence>
<dbReference type="InterPro" id="IPR051447">
    <property type="entry name" value="Lipoprotein-release_system"/>
</dbReference>
<dbReference type="AlphaFoldDB" id="A0A6J6HNG1"/>
<dbReference type="Pfam" id="PF02687">
    <property type="entry name" value="FtsX"/>
    <property type="match status" value="2"/>
</dbReference>
<name>A0A6J6HNG1_9ZZZZ</name>
<dbReference type="GO" id="GO:0044874">
    <property type="term" value="P:lipoprotein localization to outer membrane"/>
    <property type="evidence" value="ECO:0007669"/>
    <property type="project" value="TreeGrafter"/>
</dbReference>
<evidence type="ECO:0000256" key="1">
    <source>
        <dbReference type="ARBA" id="ARBA00004651"/>
    </source>
</evidence>
<feature type="transmembrane region" description="Helical" evidence="6">
    <location>
        <begin position="329"/>
        <end position="354"/>
    </location>
</feature>
<reference evidence="8" key="1">
    <citation type="submission" date="2020-05" db="EMBL/GenBank/DDBJ databases">
        <authorList>
            <person name="Chiriac C."/>
            <person name="Salcher M."/>
            <person name="Ghai R."/>
            <person name="Kavagutti S V."/>
        </authorList>
    </citation>
    <scope>NUCLEOTIDE SEQUENCE</scope>
</reference>
<keyword evidence="5 6" id="KW-0472">Membrane</keyword>
<evidence type="ECO:0000256" key="2">
    <source>
        <dbReference type="ARBA" id="ARBA00022475"/>
    </source>
</evidence>
<proteinExistence type="predicted"/>
<feature type="domain" description="ABC3 transporter permease C-terminal" evidence="7">
    <location>
        <begin position="690"/>
        <end position="807"/>
    </location>
</feature>
<comment type="subcellular location">
    <subcellularLocation>
        <location evidence="1">Cell membrane</location>
        <topology evidence="1">Multi-pass membrane protein</topology>
    </subcellularLocation>
</comment>
<organism evidence="8">
    <name type="scientific">freshwater metagenome</name>
    <dbReference type="NCBI Taxonomy" id="449393"/>
    <lineage>
        <taxon>unclassified sequences</taxon>
        <taxon>metagenomes</taxon>
        <taxon>ecological metagenomes</taxon>
    </lineage>
</organism>
<sequence length="815" mass="86048">MVAANNFLWLRWSLRDLRHRWAAVVTIAIVIGIGIGVYTGLGSSSEWRRQSNDASFADRKMHDIRIALNLGTTVDARTLRSTILGIADSQQITAVTERLIIDSQVDASTDGRVVLVPAQIVGSSFGTEGTVDDVWVTSGSLPSPGTTNPQVLIESKFADFYGLPTTGTVLISGGTPIEFTGHGIAPDEFFVTGTQGALFAQADYVTLYTDIATAQDLAGLPGQVNDAAITIADGADVESIRTELETALNATAGTGATVTTREESPAYRVLYDDIGSDQQIWDLLSGLVLAAAALAAFNLISRVVHAQRREIGIGMALGLPRPRLAIRPLLVGVQVAILGSIFGLAAGAVVGALLRNSLDSILPLPVYLTPFQPGLFAKGVLLAFAVPLLASIVPVWRAIRVEPIVAIRTGHMASGSGRIGSWAANVRLPGSSISQLPIRNLLRAPRHTLLTAAGIGAAIAALVAILGIMDSFILTIDRGAAEATRGSPERVSVTLDSYYPDSSPVVAEIRSNPAVGTADPSLILPAAARTSAAGEEIDLVVELLDLEQAQWSPTVSRVASDGVDSGIILAEKAAADLQVEPGDTLILRHPLLTPDGTTMAETEFIVAALHPSPVRGFAYLASSWADSFGLSDFANGFQILPAPGFDRTDVQRAMFAIPGVAAAQPVSRIGESFDEALAQVIGFLYVTEIAVFLLAVLIAFNSTRISIEERRRDNATMLAFGLRTRTVIGLAIREAMTIGVLATIIGVTVGLLAETWLIDSFSQTTLPEFDIVVDLSGTSIVIALIVGVVAAGLSPLFLTRKVRRMNLPDTLRLVE</sequence>
<keyword evidence="4 6" id="KW-1133">Transmembrane helix</keyword>
<gene>
    <name evidence="8" type="ORF">UFOPK1835_01282</name>
</gene>
<feature type="transmembrane region" description="Helical" evidence="6">
    <location>
        <begin position="778"/>
        <end position="798"/>
    </location>
</feature>
<feature type="domain" description="ABC3 transporter permease C-terminal" evidence="7">
    <location>
        <begin position="284"/>
        <end position="403"/>
    </location>
</feature>
<feature type="transmembrane region" description="Helical" evidence="6">
    <location>
        <begin position="374"/>
        <end position="396"/>
    </location>
</feature>
<protein>
    <submittedName>
        <fullName evidence="8">Unannotated protein</fullName>
    </submittedName>
</protein>
<accession>A0A6J6HNG1</accession>
<evidence type="ECO:0000256" key="5">
    <source>
        <dbReference type="ARBA" id="ARBA00023136"/>
    </source>
</evidence>
<evidence type="ECO:0000256" key="4">
    <source>
        <dbReference type="ARBA" id="ARBA00022989"/>
    </source>
</evidence>
<feature type="transmembrane region" description="Helical" evidence="6">
    <location>
        <begin position="735"/>
        <end position="758"/>
    </location>
</feature>
<dbReference type="EMBL" id="CAEZUP010000054">
    <property type="protein sequence ID" value="CAB4614113.1"/>
    <property type="molecule type" value="Genomic_DNA"/>
</dbReference>
<keyword evidence="2" id="KW-1003">Cell membrane</keyword>
<dbReference type="PANTHER" id="PTHR30489">
    <property type="entry name" value="LIPOPROTEIN-RELEASING SYSTEM TRANSMEMBRANE PROTEIN LOLE"/>
    <property type="match status" value="1"/>
</dbReference>
<feature type="transmembrane region" description="Helical" evidence="6">
    <location>
        <begin position="280"/>
        <end position="300"/>
    </location>
</feature>
<dbReference type="GO" id="GO:0098797">
    <property type="term" value="C:plasma membrane protein complex"/>
    <property type="evidence" value="ECO:0007669"/>
    <property type="project" value="TreeGrafter"/>
</dbReference>
<dbReference type="InterPro" id="IPR003838">
    <property type="entry name" value="ABC3_permease_C"/>
</dbReference>
<feature type="transmembrane region" description="Helical" evidence="6">
    <location>
        <begin position="676"/>
        <end position="700"/>
    </location>
</feature>